<dbReference type="InterPro" id="IPR035986">
    <property type="entry name" value="PKD_dom_sf"/>
</dbReference>
<feature type="domain" description="PKD/Chitinase" evidence="2">
    <location>
        <begin position="43"/>
        <end position="133"/>
    </location>
</feature>
<name>A0ABS3CQH2_9ALTE</name>
<evidence type="ECO:0000256" key="1">
    <source>
        <dbReference type="SAM" id="MobiDB-lite"/>
    </source>
</evidence>
<dbReference type="PROSITE" id="PS50194">
    <property type="entry name" value="FILAMIN_REPEAT"/>
    <property type="match status" value="1"/>
</dbReference>
<evidence type="ECO:0000313" key="4">
    <source>
        <dbReference type="Proteomes" id="UP000663992"/>
    </source>
</evidence>
<dbReference type="CDD" id="cd00146">
    <property type="entry name" value="PKD"/>
    <property type="match status" value="1"/>
</dbReference>
<protein>
    <submittedName>
        <fullName evidence="3">PKD domain-containing protein</fullName>
    </submittedName>
</protein>
<dbReference type="SMART" id="SM00089">
    <property type="entry name" value="PKD"/>
    <property type="match status" value="4"/>
</dbReference>
<accession>A0ABS3CQH2</accession>
<dbReference type="Proteomes" id="UP000663992">
    <property type="component" value="Unassembled WGS sequence"/>
</dbReference>
<evidence type="ECO:0000259" key="2">
    <source>
        <dbReference type="SMART" id="SM00089"/>
    </source>
</evidence>
<dbReference type="PANTHER" id="PTHR46182:SF2">
    <property type="entry name" value="FI19480P1"/>
    <property type="match status" value="1"/>
</dbReference>
<feature type="domain" description="PKD/Chitinase" evidence="2">
    <location>
        <begin position="324"/>
        <end position="416"/>
    </location>
</feature>
<feature type="domain" description="PKD/Chitinase" evidence="2">
    <location>
        <begin position="420"/>
        <end position="506"/>
    </location>
</feature>
<dbReference type="EMBL" id="JAFKCS010000001">
    <property type="protein sequence ID" value="MBN7818431.1"/>
    <property type="molecule type" value="Genomic_DNA"/>
</dbReference>
<organism evidence="3 4">
    <name type="scientific">Bowmanella yangjiangensis</name>
    <dbReference type="NCBI Taxonomy" id="2811230"/>
    <lineage>
        <taxon>Bacteria</taxon>
        <taxon>Pseudomonadati</taxon>
        <taxon>Pseudomonadota</taxon>
        <taxon>Gammaproteobacteria</taxon>
        <taxon>Alteromonadales</taxon>
        <taxon>Alteromonadaceae</taxon>
        <taxon>Bowmanella</taxon>
    </lineage>
</organism>
<dbReference type="InterPro" id="IPR013783">
    <property type="entry name" value="Ig-like_fold"/>
</dbReference>
<dbReference type="Gene3D" id="2.60.40.10">
    <property type="entry name" value="Immunoglobulins"/>
    <property type="match status" value="6"/>
</dbReference>
<comment type="caution">
    <text evidence="3">The sequence shown here is derived from an EMBL/GenBank/DDBJ whole genome shotgun (WGS) entry which is preliminary data.</text>
</comment>
<dbReference type="SUPFAM" id="SSF49299">
    <property type="entry name" value="PKD domain"/>
    <property type="match status" value="2"/>
</dbReference>
<evidence type="ECO:0000313" key="3">
    <source>
        <dbReference type="EMBL" id="MBN7818431.1"/>
    </source>
</evidence>
<proteinExistence type="predicted"/>
<sequence>MQHSTLLSTFALCAVISGCGGGGSGSDSSPTKPVPEPQNNAPVAKIYQPKERIDIDQNLELSGADSYDPDNDKLSYKWTAIGPQGVPAIAGKDDEKTLDFVPPSVGLYHITLTVTDSKGASHSTTSTLEVDDIKPILLNIEADHSTQIGELVALYGRFKQFTRLGEAPVAFNWQLHKPEDSQAALEEVSTYRTRFIPDKPGEYKLTLTVNSNGRSAERQWSIWAYEPGQVRPNAKISAVSQELRPNRDTLLKAYSNWDDEPTGYYWSVVNAPTDSQYSLSAPEDFETLFQADLAGEYEIELTVTSGHYQGKTRQMLRVVEGNRAPRVEINNIIHPHRPGDKVTLYAQGKDDDNDSLSYQWRLISKPNGSAQSLVNSDSAEAELTLDSVGDYLVSVTTSDGQLSSAPALHLLSAQRNYAPFATFSVENPRIALNEKAQLDALNTFDSDGDSLQYLWDVLDKPEGANTLLEGNLGIYTQFSADKPGIYLVQLTAYDGQVDSYPHVKAIWVEDSHAPVVEISGQLLRQASLGQTITLDASSSFDVDGDNLSFSWKVLSGPNTEQSQFSDSGEAKASFMPTHIGDYVLQVKVSDGHNVSAGYVNVEVEEQAQARLTINGRLLDPAGQPVPPLSVIQADYLARSDDTGNFTLKIPQPQNGDWPLSAKFTYIGKGLITSYLDLAQTADSAIALGDLTLVRPIPSEFNLTYCEGYSGDTSPALKIVAEGEQAGVLPFKFYGTLYFSSDTTTVRRALPAPAKLALQVADSADFTATLADGTSTFTSPLSDAAEWPIVHQIKICNK</sequence>
<dbReference type="InterPro" id="IPR029865">
    <property type="entry name" value="KIAA0319-like"/>
</dbReference>
<gene>
    <name evidence="3" type="ORF">J0A65_01070</name>
</gene>
<keyword evidence="4" id="KW-1185">Reference proteome</keyword>
<feature type="region of interest" description="Disordered" evidence="1">
    <location>
        <begin position="23"/>
        <end position="44"/>
    </location>
</feature>
<feature type="domain" description="PKD/Chitinase" evidence="2">
    <location>
        <begin position="519"/>
        <end position="606"/>
    </location>
</feature>
<dbReference type="InterPro" id="IPR022409">
    <property type="entry name" value="PKD/Chitinase_dom"/>
</dbReference>
<dbReference type="InterPro" id="IPR017868">
    <property type="entry name" value="Filamin/ABP280_repeat-like"/>
</dbReference>
<dbReference type="Pfam" id="PF22352">
    <property type="entry name" value="K319L-like_PKD"/>
    <property type="match status" value="3"/>
</dbReference>
<dbReference type="PANTHER" id="PTHR46182">
    <property type="entry name" value="FI19480P1"/>
    <property type="match status" value="1"/>
</dbReference>
<dbReference type="RefSeq" id="WP_206592257.1">
    <property type="nucleotide sequence ID" value="NZ_JAFKCS010000001.1"/>
</dbReference>
<reference evidence="3 4" key="1">
    <citation type="submission" date="2021-03" db="EMBL/GenBank/DDBJ databases">
        <title>novel species isolated from a fishpond in China.</title>
        <authorList>
            <person name="Lu H."/>
            <person name="Cai Z."/>
        </authorList>
    </citation>
    <scope>NUCLEOTIDE SEQUENCE [LARGE SCALE GENOMIC DNA]</scope>
    <source>
        <strain evidence="3 4">Y57</strain>
    </source>
</reference>